<evidence type="ECO:0000256" key="1">
    <source>
        <dbReference type="SAM" id="MobiDB-lite"/>
    </source>
</evidence>
<dbReference type="EMBL" id="LN609530">
    <property type="protein sequence ID" value="CEF71215.1"/>
    <property type="molecule type" value="Genomic_DNA"/>
</dbReference>
<sequence>MKNVDSKGLKNILELNNRDNKEKQINTSIIMRDNLTNNSLQPVVENVIEGSEKFPTLLAAIRKVDTPPRIHIEEREINDFPQQLQSYNFLPQQYNTDGVEKSIRRKYVKKSKIPNITNENNNYPLIGEEIIFNCPSKRGPKRFKSMESTKVDESSQNYNYTNYSTIAHESYIPENIINDYNINNSNPLSRISFNPNYPFDDGDENIRNNHIDNSIPISQYFPDNYNNNIPQNNTNYLNNQINYQYPKQIINNTTLRNNFQMYNNLPENGQNYINNSNNIINPQPYNESSKNYTNSKIINNNRITSSYSRKPINYLSNMSYFQYQNMKNKNGVIYNNNININNNNISSSSSSSSNNNNNSSNNGSNGGANNLTKNLMNNERKLYNINTNNINISIPPNTINSNTQNNIAQTYQAQTRYHTNFPNIHPNTRSNIVDGNYNNFYQNTFTENSQNTLFAVEQQTSQMYTRTDNIVPINNESYNYQNPKYQTFSNVNKCYDNTQSVSRYTPLNSSSSSLYNINSYEKISPNINKYQYNNQESLICYQNLEEV</sequence>
<proteinExistence type="predicted"/>
<evidence type="ECO:0000313" key="4">
    <source>
        <dbReference type="WBParaSite" id="SRAE_X000054200.1"/>
    </source>
</evidence>
<gene>
    <name evidence="2 4 5" type="ORF">SRAE_X000054200</name>
</gene>
<reference evidence="3" key="1">
    <citation type="submission" date="2014-09" db="EMBL/GenBank/DDBJ databases">
        <authorList>
            <person name="Martin A.A."/>
        </authorList>
    </citation>
    <scope>NUCLEOTIDE SEQUENCE</scope>
    <source>
        <strain evidence="3">ED321</strain>
    </source>
</reference>
<protein>
    <submittedName>
        <fullName evidence="2 4">Uncharacterized protein</fullName>
    </submittedName>
</protein>
<dbReference type="WormBase" id="SRAE_X000054200">
    <property type="protein sequence ID" value="SRP00101"/>
    <property type="gene ID" value="WBGene00266101"/>
</dbReference>
<organism evidence="2">
    <name type="scientific">Strongyloides ratti</name>
    <name type="common">Parasitic roundworm</name>
    <dbReference type="NCBI Taxonomy" id="34506"/>
    <lineage>
        <taxon>Eukaryota</taxon>
        <taxon>Metazoa</taxon>
        <taxon>Ecdysozoa</taxon>
        <taxon>Nematoda</taxon>
        <taxon>Chromadorea</taxon>
        <taxon>Rhabditida</taxon>
        <taxon>Tylenchina</taxon>
        <taxon>Panagrolaimomorpha</taxon>
        <taxon>Strongyloidoidea</taxon>
        <taxon>Strongyloididae</taxon>
        <taxon>Strongyloides</taxon>
    </lineage>
</organism>
<dbReference type="OMA" id="HNTNTDH"/>
<evidence type="ECO:0000313" key="5">
    <source>
        <dbReference type="WormBase" id="SRAE_X000054200"/>
    </source>
</evidence>
<dbReference type="GeneID" id="36383595"/>
<feature type="region of interest" description="Disordered" evidence="1">
    <location>
        <begin position="345"/>
        <end position="372"/>
    </location>
</feature>
<evidence type="ECO:0000313" key="2">
    <source>
        <dbReference type="EMBL" id="CEF71215.1"/>
    </source>
</evidence>
<accession>A0A090LN20</accession>
<evidence type="ECO:0000313" key="3">
    <source>
        <dbReference type="Proteomes" id="UP000035682"/>
    </source>
</evidence>
<dbReference type="Proteomes" id="UP000035682">
    <property type="component" value="Unplaced"/>
</dbReference>
<reference evidence="2" key="2">
    <citation type="submission" date="2014-09" db="EMBL/GenBank/DDBJ databases">
        <authorList>
            <person name="Aslett A.Martin."/>
        </authorList>
    </citation>
    <scope>NUCLEOTIDE SEQUENCE</scope>
    <source>
        <strain evidence="2">ED321 Heterogonic</strain>
    </source>
</reference>
<dbReference type="RefSeq" id="XP_024510411.1">
    <property type="nucleotide sequence ID" value="XM_024644898.1"/>
</dbReference>
<dbReference type="CTD" id="36383595"/>
<dbReference type="WBParaSite" id="SRAE_X000054200.1">
    <property type="protein sequence ID" value="SRAE_X000054200.1"/>
    <property type="gene ID" value="WBGene00266101"/>
</dbReference>
<dbReference type="AlphaFoldDB" id="A0A090LN20"/>
<feature type="compositionally biased region" description="Low complexity" evidence="1">
    <location>
        <begin position="345"/>
        <end position="370"/>
    </location>
</feature>
<reference evidence="4" key="3">
    <citation type="submission" date="2020-12" db="UniProtKB">
        <authorList>
            <consortium name="WormBaseParasite"/>
        </authorList>
    </citation>
    <scope>IDENTIFICATION</scope>
</reference>
<keyword evidence="3" id="KW-1185">Reference proteome</keyword>
<name>A0A090LN20_STRRB</name>